<dbReference type="SUPFAM" id="SSF48264">
    <property type="entry name" value="Cytochrome P450"/>
    <property type="match status" value="1"/>
</dbReference>
<reference evidence="1 2" key="1">
    <citation type="submission" date="2024-07" db="EMBL/GenBank/DDBJ databases">
        <title>Section-level genome sequencing and comparative genomics of Aspergillus sections Usti and Cavernicolus.</title>
        <authorList>
            <consortium name="Lawrence Berkeley National Laboratory"/>
            <person name="Nybo J.L."/>
            <person name="Vesth T.C."/>
            <person name="Theobald S."/>
            <person name="Frisvad J.C."/>
            <person name="Larsen T.O."/>
            <person name="Kjaerboelling I."/>
            <person name="Rothschild-Mancinelli K."/>
            <person name="Lyhne E.K."/>
            <person name="Kogle M.E."/>
            <person name="Barry K."/>
            <person name="Clum A."/>
            <person name="Na H."/>
            <person name="Ledsgaard L."/>
            <person name="Lin J."/>
            <person name="Lipzen A."/>
            <person name="Kuo A."/>
            <person name="Riley R."/>
            <person name="Mondo S."/>
            <person name="Labutti K."/>
            <person name="Haridas S."/>
            <person name="Pangalinan J."/>
            <person name="Salamov A.A."/>
            <person name="Simmons B.A."/>
            <person name="Magnuson J.K."/>
            <person name="Chen J."/>
            <person name="Drula E."/>
            <person name="Henrissat B."/>
            <person name="Wiebenga A."/>
            <person name="Lubbers R.J."/>
            <person name="Gomes A.C."/>
            <person name="Makela M.R."/>
            <person name="Stajich J."/>
            <person name="Grigoriev I.V."/>
            <person name="Mortensen U.H."/>
            <person name="De Vries R.P."/>
            <person name="Baker S.E."/>
            <person name="Andersen M.R."/>
        </authorList>
    </citation>
    <scope>NUCLEOTIDE SEQUENCE [LARGE SCALE GENOMIC DNA]</scope>
    <source>
        <strain evidence="1 2">CBS 123904</strain>
    </source>
</reference>
<evidence type="ECO:0000313" key="1">
    <source>
        <dbReference type="EMBL" id="KAL2843677.1"/>
    </source>
</evidence>
<sequence length="112" mass="12423">MHLTLRGAHRNLLDSVNKAEHAQKRKRLAAAFSAKHLANWEYKVVDKCARLIAQFDKLAASPSSSLVDLQLWANLFTVEAITDIGLSQRLGMIVLKARMKTGLSELSPLLTV</sequence>
<dbReference type="Gene3D" id="1.10.630.10">
    <property type="entry name" value="Cytochrome P450"/>
    <property type="match status" value="1"/>
</dbReference>
<evidence type="ECO:0008006" key="3">
    <source>
        <dbReference type="Google" id="ProtNLM"/>
    </source>
</evidence>
<dbReference type="EMBL" id="JBFXLU010000088">
    <property type="protein sequence ID" value="KAL2843677.1"/>
    <property type="molecule type" value="Genomic_DNA"/>
</dbReference>
<accession>A0ABR4JV42</accession>
<dbReference type="InterPro" id="IPR036396">
    <property type="entry name" value="Cyt_P450_sf"/>
</dbReference>
<keyword evidence="2" id="KW-1185">Reference proteome</keyword>
<dbReference type="Proteomes" id="UP001610446">
    <property type="component" value="Unassembled WGS sequence"/>
</dbReference>
<gene>
    <name evidence="1" type="ORF">BJY01DRAFT_248572</name>
</gene>
<protein>
    <recommendedName>
        <fullName evidence="3">Cytochrome P450</fullName>
    </recommendedName>
</protein>
<comment type="caution">
    <text evidence="1">The sequence shown here is derived from an EMBL/GenBank/DDBJ whole genome shotgun (WGS) entry which is preliminary data.</text>
</comment>
<name>A0ABR4JV42_9EURO</name>
<evidence type="ECO:0000313" key="2">
    <source>
        <dbReference type="Proteomes" id="UP001610446"/>
    </source>
</evidence>
<organism evidence="1 2">
    <name type="scientific">Aspergillus pseudoustus</name>
    <dbReference type="NCBI Taxonomy" id="1810923"/>
    <lineage>
        <taxon>Eukaryota</taxon>
        <taxon>Fungi</taxon>
        <taxon>Dikarya</taxon>
        <taxon>Ascomycota</taxon>
        <taxon>Pezizomycotina</taxon>
        <taxon>Eurotiomycetes</taxon>
        <taxon>Eurotiomycetidae</taxon>
        <taxon>Eurotiales</taxon>
        <taxon>Aspergillaceae</taxon>
        <taxon>Aspergillus</taxon>
        <taxon>Aspergillus subgen. Nidulantes</taxon>
    </lineage>
</organism>
<proteinExistence type="predicted"/>